<evidence type="ECO:0000256" key="1">
    <source>
        <dbReference type="SAM" id="Phobius"/>
    </source>
</evidence>
<feature type="transmembrane region" description="Helical" evidence="1">
    <location>
        <begin position="37"/>
        <end position="58"/>
    </location>
</feature>
<feature type="transmembrane region" description="Helical" evidence="1">
    <location>
        <begin position="79"/>
        <end position="98"/>
    </location>
</feature>
<accession>A0ABT9UNL0</accession>
<keyword evidence="1" id="KW-0472">Membrane</keyword>
<protein>
    <submittedName>
        <fullName evidence="2">Uncharacterized membrane protein YhaH (DUF805 family)</fullName>
    </submittedName>
</protein>
<organism evidence="2 3">
    <name type="scientific">Eubacterium multiforme</name>
    <dbReference type="NCBI Taxonomy" id="83339"/>
    <lineage>
        <taxon>Bacteria</taxon>
        <taxon>Bacillati</taxon>
        <taxon>Bacillota</taxon>
        <taxon>Clostridia</taxon>
        <taxon>Eubacteriales</taxon>
        <taxon>Eubacteriaceae</taxon>
        <taxon>Eubacterium</taxon>
    </lineage>
</organism>
<keyword evidence="3" id="KW-1185">Reference proteome</keyword>
<dbReference type="Proteomes" id="UP001228504">
    <property type="component" value="Unassembled WGS sequence"/>
</dbReference>
<gene>
    <name evidence="2" type="ORF">J2S18_000143</name>
</gene>
<evidence type="ECO:0000313" key="3">
    <source>
        <dbReference type="Proteomes" id="UP001228504"/>
    </source>
</evidence>
<feature type="transmembrane region" description="Helical" evidence="1">
    <location>
        <begin position="118"/>
        <end position="136"/>
    </location>
</feature>
<dbReference type="EMBL" id="JAUSUF010000001">
    <property type="protein sequence ID" value="MDQ0148226.1"/>
    <property type="molecule type" value="Genomic_DNA"/>
</dbReference>
<feature type="transmembrane region" description="Helical" evidence="1">
    <location>
        <begin position="12"/>
        <end position="31"/>
    </location>
</feature>
<keyword evidence="1" id="KW-0812">Transmembrane</keyword>
<evidence type="ECO:0000313" key="2">
    <source>
        <dbReference type="EMBL" id="MDQ0148226.1"/>
    </source>
</evidence>
<dbReference type="RefSeq" id="WP_307481911.1">
    <property type="nucleotide sequence ID" value="NZ_JAUSUF010000001.1"/>
</dbReference>
<comment type="caution">
    <text evidence="2">The sequence shown here is derived from an EMBL/GenBank/DDBJ whole genome shotgun (WGS) entry which is preliminary data.</text>
</comment>
<sequence>MNEGKKLISTSFIAFITIFFINEIIFMHNISALQVNFIVYISYCFLCTVFIGINVIKVSRHRDRRGNFGKLYEYKEEKYNKWIGVSASIAALTILELIINYDIKGYSYKYLNGAMLNLYIIVIIVSIITLVFYFTLSVKFKNKIYNDGIELSNGEFKSFNDVLQIDCVGIMFDTAHTYVIKFNNKKNIKINFDELDFKYITKILEENCLVKINNKS</sequence>
<proteinExistence type="predicted"/>
<keyword evidence="1" id="KW-1133">Transmembrane helix</keyword>
<reference evidence="2 3" key="1">
    <citation type="submission" date="2023-07" db="EMBL/GenBank/DDBJ databases">
        <title>Genomic Encyclopedia of Type Strains, Phase IV (KMG-IV): sequencing the most valuable type-strain genomes for metagenomic binning, comparative biology and taxonomic classification.</title>
        <authorList>
            <person name="Goeker M."/>
        </authorList>
    </citation>
    <scope>NUCLEOTIDE SEQUENCE [LARGE SCALE GENOMIC DNA]</scope>
    <source>
        <strain evidence="2 3">DSM 20694</strain>
    </source>
</reference>
<name>A0ABT9UNL0_9FIRM</name>